<keyword evidence="4" id="KW-1185">Reference proteome</keyword>
<dbReference type="CDD" id="cd20736">
    <property type="entry name" value="PoNe_Nuclease"/>
    <property type="match status" value="1"/>
</dbReference>
<dbReference type="Gene3D" id="3.40.1350.10">
    <property type="match status" value="1"/>
</dbReference>
<dbReference type="RefSeq" id="WP_068650653.1">
    <property type="nucleotide sequence ID" value="NZ_CP043611.1"/>
</dbReference>
<keyword evidence="3" id="KW-0540">Nuclease</keyword>
<dbReference type="PANTHER" id="PTHR34039:SF1">
    <property type="entry name" value="UPF0102 PROTEIN YRAN"/>
    <property type="match status" value="1"/>
</dbReference>
<dbReference type="InterPro" id="IPR003509">
    <property type="entry name" value="UPF0102_YraN-like"/>
</dbReference>
<dbReference type="GO" id="GO:0004519">
    <property type="term" value="F:endonuclease activity"/>
    <property type="evidence" value="ECO:0007669"/>
    <property type="project" value="UniProtKB-KW"/>
</dbReference>
<dbReference type="InterPro" id="IPR011856">
    <property type="entry name" value="tRNA_endonuc-like_dom_sf"/>
</dbReference>
<dbReference type="InterPro" id="IPR011335">
    <property type="entry name" value="Restrct_endonuc-II-like"/>
</dbReference>
<dbReference type="Proteomes" id="UP000077355">
    <property type="component" value="Unassembled WGS sequence"/>
</dbReference>
<dbReference type="NCBIfam" id="TIGR00252">
    <property type="entry name" value="YraN family protein"/>
    <property type="match status" value="1"/>
</dbReference>
<keyword evidence="3" id="KW-0255">Endonuclease</keyword>
<comment type="similarity">
    <text evidence="1 2">Belongs to the UPF0102 family.</text>
</comment>
<sequence>MEEPRKKDTCKKDTRKQKGALAEEQATVYLVDQGYEIIDRNWRCRSGELDIVARKEDYLVFVEVRSRSGSTRYGTPAESVNTHKMIQVRKTAEVYLLYKQIDLETTRLRFDVIAVLLNTDMPVSSLDHIVEAF</sequence>
<dbReference type="NCBIfam" id="NF009154">
    <property type="entry name" value="PRK12497.3-3"/>
    <property type="match status" value="1"/>
</dbReference>
<dbReference type="HAMAP" id="MF_00048">
    <property type="entry name" value="UPF0102"/>
    <property type="match status" value="1"/>
</dbReference>
<dbReference type="AlphaFoldDB" id="A0A168MWL2"/>
<dbReference type="OrthoDB" id="9802516at2"/>
<dbReference type="NCBIfam" id="NF009150">
    <property type="entry name" value="PRK12497.1-3"/>
    <property type="match status" value="1"/>
</dbReference>
<proteinExistence type="inferred from homology"/>
<dbReference type="PANTHER" id="PTHR34039">
    <property type="entry name" value="UPF0102 PROTEIN YRAN"/>
    <property type="match status" value="1"/>
</dbReference>
<evidence type="ECO:0000256" key="2">
    <source>
        <dbReference type="HAMAP-Rule" id="MF_00048"/>
    </source>
</evidence>
<dbReference type="EMBL" id="LVJI01000018">
    <property type="protein sequence ID" value="OAB45133.1"/>
    <property type="molecule type" value="Genomic_DNA"/>
</dbReference>
<dbReference type="GO" id="GO:0003676">
    <property type="term" value="F:nucleic acid binding"/>
    <property type="evidence" value="ECO:0007669"/>
    <property type="project" value="InterPro"/>
</dbReference>
<gene>
    <name evidence="3" type="ORF">PBAT_14430</name>
</gene>
<dbReference type="Pfam" id="PF02021">
    <property type="entry name" value="UPF0102"/>
    <property type="match status" value="1"/>
</dbReference>
<comment type="caution">
    <text evidence="3">The sequence shown here is derived from an EMBL/GenBank/DDBJ whole genome shotgun (WGS) entry which is preliminary data.</text>
</comment>
<evidence type="ECO:0000313" key="4">
    <source>
        <dbReference type="Proteomes" id="UP000077355"/>
    </source>
</evidence>
<dbReference type="SUPFAM" id="SSF52980">
    <property type="entry name" value="Restriction endonuclease-like"/>
    <property type="match status" value="1"/>
</dbReference>
<evidence type="ECO:0000256" key="1">
    <source>
        <dbReference type="ARBA" id="ARBA00006738"/>
    </source>
</evidence>
<organism evidence="3 4">
    <name type="scientific">Paenibacillus antarcticus</name>
    <dbReference type="NCBI Taxonomy" id="253703"/>
    <lineage>
        <taxon>Bacteria</taxon>
        <taxon>Bacillati</taxon>
        <taxon>Bacillota</taxon>
        <taxon>Bacilli</taxon>
        <taxon>Bacillales</taxon>
        <taxon>Paenibacillaceae</taxon>
        <taxon>Paenibacillus</taxon>
    </lineage>
</organism>
<accession>A0A168MWL2</accession>
<evidence type="ECO:0000313" key="3">
    <source>
        <dbReference type="EMBL" id="OAB45133.1"/>
    </source>
</evidence>
<keyword evidence="3" id="KW-0378">Hydrolase</keyword>
<protein>
    <recommendedName>
        <fullName evidence="2">UPF0102 protein PBAT_14430</fullName>
    </recommendedName>
</protein>
<reference evidence="3 4" key="1">
    <citation type="submission" date="2016-03" db="EMBL/GenBank/DDBJ databases">
        <title>Draft genome sequence of Paenibacillus antarcticus CECT 5836.</title>
        <authorList>
            <person name="Shin S.-K."/>
            <person name="Yi H."/>
        </authorList>
    </citation>
    <scope>NUCLEOTIDE SEQUENCE [LARGE SCALE GENOMIC DNA]</scope>
    <source>
        <strain evidence="3 4">CECT 5836</strain>
    </source>
</reference>
<name>A0A168MWL2_9BACL</name>